<accession>A0A2T0FHZ5</accession>
<dbReference type="Proteomes" id="UP000238350">
    <property type="component" value="Unassembled WGS sequence"/>
</dbReference>
<dbReference type="STRING" id="45607.A0A2T0FHZ5"/>
<dbReference type="EMBL" id="NDIQ01000021">
    <property type="protein sequence ID" value="PRT54618.1"/>
    <property type="molecule type" value="Genomic_DNA"/>
</dbReference>
<dbReference type="InterPro" id="IPR007147">
    <property type="entry name" value="TF_Vhr"/>
</dbReference>
<gene>
    <name evidence="2" type="ORF">B9G98_02238</name>
</gene>
<evidence type="ECO:0000256" key="1">
    <source>
        <dbReference type="SAM" id="MobiDB-lite"/>
    </source>
</evidence>
<proteinExistence type="predicted"/>
<dbReference type="GeneID" id="36515986"/>
<comment type="caution">
    <text evidence="2">The sequence shown here is derived from an EMBL/GenBank/DDBJ whole genome shotgun (WGS) entry which is preliminary data.</text>
</comment>
<keyword evidence="3" id="KW-1185">Reference proteome</keyword>
<reference evidence="2 3" key="1">
    <citation type="submission" date="2017-04" db="EMBL/GenBank/DDBJ databases">
        <title>Genome sequencing of [Candida] sorbophila.</title>
        <authorList>
            <person name="Ahn J.O."/>
        </authorList>
    </citation>
    <scope>NUCLEOTIDE SEQUENCE [LARGE SCALE GENOMIC DNA]</scope>
    <source>
        <strain evidence="2 3">DS02</strain>
    </source>
</reference>
<protein>
    <recommendedName>
        <fullName evidence="4">Transcription factor VHR1</fullName>
    </recommendedName>
</protein>
<evidence type="ECO:0000313" key="3">
    <source>
        <dbReference type="Proteomes" id="UP000238350"/>
    </source>
</evidence>
<evidence type="ECO:0000313" key="2">
    <source>
        <dbReference type="EMBL" id="PRT54618.1"/>
    </source>
</evidence>
<feature type="region of interest" description="Disordered" evidence="1">
    <location>
        <begin position="401"/>
        <end position="428"/>
    </location>
</feature>
<organism evidence="2 3">
    <name type="scientific">Wickerhamiella sorbophila</name>
    <dbReference type="NCBI Taxonomy" id="45607"/>
    <lineage>
        <taxon>Eukaryota</taxon>
        <taxon>Fungi</taxon>
        <taxon>Dikarya</taxon>
        <taxon>Ascomycota</taxon>
        <taxon>Saccharomycotina</taxon>
        <taxon>Dipodascomycetes</taxon>
        <taxon>Dipodascales</taxon>
        <taxon>Trichomonascaceae</taxon>
        <taxon>Wickerhamiella</taxon>
    </lineage>
</organism>
<name>A0A2T0FHZ5_9ASCO</name>
<feature type="compositionally biased region" description="Low complexity" evidence="1">
    <location>
        <begin position="118"/>
        <end position="131"/>
    </location>
</feature>
<dbReference type="RefSeq" id="XP_024664563.1">
    <property type="nucleotide sequence ID" value="XM_024808795.1"/>
</dbReference>
<feature type="compositionally biased region" description="Polar residues" evidence="1">
    <location>
        <begin position="278"/>
        <end position="325"/>
    </location>
</feature>
<dbReference type="Pfam" id="PF04001">
    <property type="entry name" value="Vhr1"/>
    <property type="match status" value="1"/>
</dbReference>
<feature type="region of interest" description="Disordered" evidence="1">
    <location>
        <begin position="272"/>
        <end position="325"/>
    </location>
</feature>
<evidence type="ECO:0008006" key="4">
    <source>
        <dbReference type="Google" id="ProtNLM"/>
    </source>
</evidence>
<feature type="region of interest" description="Disordered" evidence="1">
    <location>
        <begin position="95"/>
        <end position="131"/>
    </location>
</feature>
<sequence length="563" mass="60736">MTQGRGRPETTQLLRAKLGFRDDMLWKRFCARRLELIHSLSLSSRKASEQEEPVHFVARKLCSEYGYNPESVLPDFEKLVRAGIQSVRRNQRRFTRGTNKDGKPLLVKGAGAGEESVEGSPGSPGSSDMASAGKPTGIVAALQELRAYIMPLMVSNSSITPATPMIREGFFQLTVGATCAANGLDNFAPILYDAILGELGDAMVRFFNVSQRKVLAPLLANAVVLHGTEVAFAFQSVLSELVLAAGADVNEMIEVLNRLELPSVLPPIRTNFRRENNPAYSPENSGDTSLSPQPATPNSLQVSPVVRPTSTNGVAGNSDTAPQVQPLNATATPMLASESQQPLSSPPKISALLDSSSAGIARSSNLGPFATTPSQPGTPVIKPEQEQLNAAATLASGFSMTMPQQQPSAAPHAPPPQPLMPIMNTPSAPPPMLPSLSSLPIRGQWGAMPTMFERRVTIYYNGRHLSLIYSPLKNTPPTISELIEHSRKTFTIAPDAVVRVRDLLSKRILETQQDLLDVFSQQVVDLELFLPPPMLMVAPPPSNETPRFTPLAPVLVRSDQKPA</sequence>
<dbReference type="OrthoDB" id="4089008at2759"/>
<dbReference type="AlphaFoldDB" id="A0A2T0FHZ5"/>